<gene>
    <name evidence="1" type="ORF">RMR22_23275</name>
    <name evidence="2" type="ORF">RMS29_24560</name>
</gene>
<dbReference type="AlphaFoldDB" id="A0AAW9FI77"/>
<proteinExistence type="predicted"/>
<dbReference type="EMBL" id="JAVRAD010000017">
    <property type="protein sequence ID" value="MDX8332384.1"/>
    <property type="molecule type" value="Genomic_DNA"/>
</dbReference>
<name>A0AAW9FI77_9HYPH</name>
<dbReference type="RefSeq" id="WP_234625036.1">
    <property type="nucleotide sequence ID" value="NZ_CP192770.1"/>
</dbReference>
<keyword evidence="3" id="KW-1185">Reference proteome</keyword>
<evidence type="ECO:0000313" key="1">
    <source>
        <dbReference type="EMBL" id="MDX8305175.1"/>
    </source>
</evidence>
<dbReference type="EMBL" id="JAVRAF010000014">
    <property type="protein sequence ID" value="MDX8305175.1"/>
    <property type="molecule type" value="Genomic_DNA"/>
</dbReference>
<reference evidence="1 3" key="1">
    <citation type="journal article" date="2023" name="Phytobiomes J">
        <title>Deciphering the key players within the bacterial microbiota associated with aerial crown gall tumors on rhododendron: Insights into the gallobiome.</title>
        <authorList>
            <person name="Kuzmanovic N."/>
            <person name="Nesme J."/>
            <person name="Wolf J."/>
            <person name="Neumann-Schaal M."/>
            <person name="Petersen J."/>
            <person name="Fernandez-Gnecco G."/>
            <person name="Sproeer C."/>
            <person name="Bunk B."/>
            <person name="Overmann J."/>
            <person name="Sorensen S.J."/>
            <person name="Idczak E."/>
            <person name="Smalla K."/>
        </authorList>
    </citation>
    <scope>NUCLEOTIDE SEQUENCE</scope>
    <source>
        <strain evidence="1">Rho-11.1</strain>
        <strain evidence="2">Rho-14.1</strain>
        <strain evidence="3">rho-14.1</strain>
    </source>
</reference>
<comment type="caution">
    <text evidence="1">The sequence shown here is derived from an EMBL/GenBank/DDBJ whole genome shotgun (WGS) entry which is preliminary data.</text>
</comment>
<accession>A0AAW9FI77</accession>
<dbReference type="Proteomes" id="UP001277561">
    <property type="component" value="Unassembled WGS sequence"/>
</dbReference>
<evidence type="ECO:0000313" key="2">
    <source>
        <dbReference type="EMBL" id="MDX8332384.1"/>
    </source>
</evidence>
<sequence length="114" mass="12834">MMLSASFTKTDIENSQISSRLRDALLLSFADNVDMPKTIEVDGQEYVVDDDEISTMWKDDGSTSNVIFIFPGYARWTKWSDADGHDSFSVDFTFTGDRSQDLAALENFNAQITD</sequence>
<evidence type="ECO:0000313" key="3">
    <source>
        <dbReference type="Proteomes" id="UP001277561"/>
    </source>
</evidence>
<organism evidence="1">
    <name type="scientific">Agrobacterium rosae</name>
    <dbReference type="NCBI Taxonomy" id="1972867"/>
    <lineage>
        <taxon>Bacteria</taxon>
        <taxon>Pseudomonadati</taxon>
        <taxon>Pseudomonadota</taxon>
        <taxon>Alphaproteobacteria</taxon>
        <taxon>Hyphomicrobiales</taxon>
        <taxon>Rhizobiaceae</taxon>
        <taxon>Rhizobium/Agrobacterium group</taxon>
        <taxon>Agrobacterium</taxon>
    </lineage>
</organism>
<protein>
    <submittedName>
        <fullName evidence="1">Uncharacterized protein</fullName>
    </submittedName>
</protein>